<dbReference type="PANTHER" id="PTHR24276">
    <property type="entry name" value="POLYSERASE-RELATED"/>
    <property type="match status" value="1"/>
</dbReference>
<accession>A0A428VYU7</accession>
<keyword evidence="4" id="KW-0732">Signal</keyword>
<organism evidence="6 7">
    <name type="scientific">Amycolatopsis balhimycina DSM 5908</name>
    <dbReference type="NCBI Taxonomy" id="1081091"/>
    <lineage>
        <taxon>Bacteria</taxon>
        <taxon>Bacillati</taxon>
        <taxon>Actinomycetota</taxon>
        <taxon>Actinomycetes</taxon>
        <taxon>Pseudonocardiales</taxon>
        <taxon>Pseudonocardiaceae</taxon>
        <taxon>Amycolatopsis</taxon>
    </lineage>
</organism>
<dbReference type="EMBL" id="QHHU01000094">
    <property type="protein sequence ID" value="RSM35995.1"/>
    <property type="molecule type" value="Genomic_DNA"/>
</dbReference>
<proteinExistence type="inferred from homology"/>
<keyword evidence="7" id="KW-1185">Reference proteome</keyword>
<evidence type="ECO:0000256" key="2">
    <source>
        <dbReference type="ARBA" id="ARBA00023157"/>
    </source>
</evidence>
<gene>
    <name evidence="6" type="ORF">DMA12_42090</name>
</gene>
<dbReference type="OrthoDB" id="3657335at2"/>
<dbReference type="InterPro" id="IPR050430">
    <property type="entry name" value="Peptidase_S1"/>
</dbReference>
<dbReference type="InterPro" id="IPR009003">
    <property type="entry name" value="Peptidase_S1_PA"/>
</dbReference>
<comment type="similarity">
    <text evidence="1">Belongs to the peptidase S1 family.</text>
</comment>
<dbReference type="PANTHER" id="PTHR24276:SF98">
    <property type="entry name" value="FI18310P1-RELATED"/>
    <property type="match status" value="1"/>
</dbReference>
<comment type="caution">
    <text evidence="6">The sequence shown here is derived from an EMBL/GenBank/DDBJ whole genome shotgun (WGS) entry which is preliminary data.</text>
</comment>
<dbReference type="SMART" id="SM00020">
    <property type="entry name" value="Tryp_SPc"/>
    <property type="match status" value="1"/>
</dbReference>
<evidence type="ECO:0000256" key="4">
    <source>
        <dbReference type="SAM" id="SignalP"/>
    </source>
</evidence>
<dbReference type="Proteomes" id="UP000286716">
    <property type="component" value="Unassembled WGS sequence"/>
</dbReference>
<feature type="domain" description="Peptidase S1" evidence="5">
    <location>
        <begin position="27"/>
        <end position="268"/>
    </location>
</feature>
<dbReference type="InterPro" id="IPR043504">
    <property type="entry name" value="Peptidase_S1_PA_chymotrypsin"/>
</dbReference>
<evidence type="ECO:0000259" key="5">
    <source>
        <dbReference type="PROSITE" id="PS50240"/>
    </source>
</evidence>
<evidence type="ECO:0000313" key="6">
    <source>
        <dbReference type="EMBL" id="RSM35995.1"/>
    </source>
</evidence>
<dbReference type="GO" id="GO:0004252">
    <property type="term" value="F:serine-type endopeptidase activity"/>
    <property type="evidence" value="ECO:0007669"/>
    <property type="project" value="InterPro"/>
</dbReference>
<keyword evidence="6" id="KW-0645">Protease</keyword>
<name>A0A428VYU7_AMYBA</name>
<dbReference type="GO" id="GO:0006508">
    <property type="term" value="P:proteolysis"/>
    <property type="evidence" value="ECO:0007669"/>
    <property type="project" value="UniProtKB-KW"/>
</dbReference>
<dbReference type="InterPro" id="IPR001314">
    <property type="entry name" value="Peptidase_S1A"/>
</dbReference>
<reference evidence="6 7" key="1">
    <citation type="submission" date="2018-05" db="EMBL/GenBank/DDBJ databases">
        <title>Evolution of GPA BGCs.</title>
        <authorList>
            <person name="Waglechner N."/>
            <person name="Wright G.D."/>
        </authorList>
    </citation>
    <scope>NUCLEOTIDE SEQUENCE [LARGE SCALE GENOMIC DNA]</scope>
    <source>
        <strain evidence="6 7">DSM 5908</strain>
    </source>
</reference>
<dbReference type="SUPFAM" id="SSF50494">
    <property type="entry name" value="Trypsin-like serine proteases"/>
    <property type="match status" value="1"/>
</dbReference>
<dbReference type="AlphaFoldDB" id="A0A428VYU7"/>
<protein>
    <submittedName>
        <fullName evidence="6">Serine protease</fullName>
    </submittedName>
</protein>
<feature type="signal peptide" evidence="4">
    <location>
        <begin position="1"/>
        <end position="21"/>
    </location>
</feature>
<evidence type="ECO:0000256" key="1">
    <source>
        <dbReference type="ARBA" id="ARBA00007664"/>
    </source>
</evidence>
<dbReference type="PRINTS" id="PR00722">
    <property type="entry name" value="CHYMOTRYPSIN"/>
</dbReference>
<dbReference type="InterPro" id="IPR001254">
    <property type="entry name" value="Trypsin_dom"/>
</dbReference>
<evidence type="ECO:0000313" key="7">
    <source>
        <dbReference type="Proteomes" id="UP000286716"/>
    </source>
</evidence>
<keyword evidence="2" id="KW-1015">Disulfide bond</keyword>
<sequence>MACAVAVLGLPGLLGASVGTAAVQPDLVGGQQATGDTSWTASMVYDAPAYGRFAAPWCGGALLFRSWVVTNAHCVTDMPGNTGSIPMSARTFSVRVGSKDRTQGGETAKVVEIKVHPGWQWSAGAPAQPVDDIALLKLDHPVNVQPIQLAGHTARPGDRVTLYGWGADQPDGDTSHRPVQLQQLRTTVLAPDRCADAGQSAGEICTDNPHGTDGPGGGDSGGPAVALVRGVPQLVGTCGRAAAQYPGVKPTVYTSAPDFRTWLYDTARGVPAAAA</sequence>
<evidence type="ECO:0000256" key="3">
    <source>
        <dbReference type="SAM" id="MobiDB-lite"/>
    </source>
</evidence>
<feature type="region of interest" description="Disordered" evidence="3">
    <location>
        <begin position="203"/>
        <end position="222"/>
    </location>
</feature>
<dbReference type="PROSITE" id="PS50240">
    <property type="entry name" value="TRYPSIN_DOM"/>
    <property type="match status" value="1"/>
</dbReference>
<dbReference type="Pfam" id="PF00089">
    <property type="entry name" value="Trypsin"/>
    <property type="match status" value="1"/>
</dbReference>
<dbReference type="Gene3D" id="2.40.10.10">
    <property type="entry name" value="Trypsin-like serine proteases"/>
    <property type="match status" value="1"/>
</dbReference>
<keyword evidence="6" id="KW-0378">Hydrolase</keyword>
<feature type="chain" id="PRO_5019235084" evidence="4">
    <location>
        <begin position="22"/>
        <end position="275"/>
    </location>
</feature>